<dbReference type="InterPro" id="IPR050481">
    <property type="entry name" value="UDP-glycosyltransf_plant"/>
</dbReference>
<sequence>MDNKAELVFMPTPGMGHIVSMVEFAKRLHDQDQRFSITFLLINPFHPPFYNLYVESLAASDTRFRYVHLPPPPPSPPSPPPEQLVHTSPEKNLSDFVESYKSHVGDAIVNHVLFSSPAMTRLAGLVVDFFYIPMIDIANEFTAST</sequence>
<accession>A0A4S4E0L6</accession>
<comment type="similarity">
    <text evidence="1">Belongs to the UDP-glycosyltransferase family.</text>
</comment>
<dbReference type="SUPFAM" id="SSF53756">
    <property type="entry name" value="UDP-Glycosyltransferase/glycogen phosphorylase"/>
    <property type="match status" value="1"/>
</dbReference>
<feature type="compositionally biased region" description="Pro residues" evidence="2">
    <location>
        <begin position="69"/>
        <end position="82"/>
    </location>
</feature>
<organism evidence="3 4">
    <name type="scientific">Camellia sinensis var. sinensis</name>
    <name type="common">China tea</name>
    <dbReference type="NCBI Taxonomy" id="542762"/>
    <lineage>
        <taxon>Eukaryota</taxon>
        <taxon>Viridiplantae</taxon>
        <taxon>Streptophyta</taxon>
        <taxon>Embryophyta</taxon>
        <taxon>Tracheophyta</taxon>
        <taxon>Spermatophyta</taxon>
        <taxon>Magnoliopsida</taxon>
        <taxon>eudicotyledons</taxon>
        <taxon>Gunneridae</taxon>
        <taxon>Pentapetalae</taxon>
        <taxon>asterids</taxon>
        <taxon>Ericales</taxon>
        <taxon>Theaceae</taxon>
        <taxon>Camellia</taxon>
    </lineage>
</organism>
<gene>
    <name evidence="3" type="ORF">TEA_027106</name>
</gene>
<dbReference type="STRING" id="542762.A0A4S4E0L6"/>
<dbReference type="GO" id="GO:0035251">
    <property type="term" value="F:UDP-glucosyltransferase activity"/>
    <property type="evidence" value="ECO:0007669"/>
    <property type="project" value="InterPro"/>
</dbReference>
<dbReference type="EMBL" id="SDRB02009105">
    <property type="protein sequence ID" value="THG08745.1"/>
    <property type="molecule type" value="Genomic_DNA"/>
</dbReference>
<dbReference type="AlphaFoldDB" id="A0A4S4E0L6"/>
<evidence type="ECO:0000256" key="2">
    <source>
        <dbReference type="SAM" id="MobiDB-lite"/>
    </source>
</evidence>
<keyword evidence="4" id="KW-1185">Reference proteome</keyword>
<reference evidence="3 4" key="1">
    <citation type="journal article" date="2018" name="Proc. Natl. Acad. Sci. U.S.A.">
        <title>Draft genome sequence of Camellia sinensis var. sinensis provides insights into the evolution of the tea genome and tea quality.</title>
        <authorList>
            <person name="Wei C."/>
            <person name="Yang H."/>
            <person name="Wang S."/>
            <person name="Zhao J."/>
            <person name="Liu C."/>
            <person name="Gao L."/>
            <person name="Xia E."/>
            <person name="Lu Y."/>
            <person name="Tai Y."/>
            <person name="She G."/>
            <person name="Sun J."/>
            <person name="Cao H."/>
            <person name="Tong W."/>
            <person name="Gao Q."/>
            <person name="Li Y."/>
            <person name="Deng W."/>
            <person name="Jiang X."/>
            <person name="Wang W."/>
            <person name="Chen Q."/>
            <person name="Zhang S."/>
            <person name="Li H."/>
            <person name="Wu J."/>
            <person name="Wang P."/>
            <person name="Li P."/>
            <person name="Shi C."/>
            <person name="Zheng F."/>
            <person name="Jian J."/>
            <person name="Huang B."/>
            <person name="Shan D."/>
            <person name="Shi M."/>
            <person name="Fang C."/>
            <person name="Yue Y."/>
            <person name="Li F."/>
            <person name="Li D."/>
            <person name="Wei S."/>
            <person name="Han B."/>
            <person name="Jiang C."/>
            <person name="Yin Y."/>
            <person name="Xia T."/>
            <person name="Zhang Z."/>
            <person name="Bennetzen J.L."/>
            <person name="Zhao S."/>
            <person name="Wan X."/>
        </authorList>
    </citation>
    <scope>NUCLEOTIDE SEQUENCE [LARGE SCALE GENOMIC DNA]</scope>
    <source>
        <strain evidence="4">cv. Shuchazao</strain>
        <tissue evidence="3">Leaf</tissue>
    </source>
</reference>
<evidence type="ECO:0000256" key="1">
    <source>
        <dbReference type="ARBA" id="ARBA00009995"/>
    </source>
</evidence>
<dbReference type="Proteomes" id="UP000306102">
    <property type="component" value="Unassembled WGS sequence"/>
</dbReference>
<name>A0A4S4E0L6_CAMSN</name>
<feature type="region of interest" description="Disordered" evidence="2">
    <location>
        <begin position="68"/>
        <end position="87"/>
    </location>
</feature>
<comment type="caution">
    <text evidence="3">The sequence shown here is derived from an EMBL/GenBank/DDBJ whole genome shotgun (WGS) entry which is preliminary data.</text>
</comment>
<dbReference type="PANTHER" id="PTHR48048">
    <property type="entry name" value="GLYCOSYLTRANSFERASE"/>
    <property type="match status" value="1"/>
</dbReference>
<protein>
    <submittedName>
        <fullName evidence="3">Uncharacterized protein</fullName>
    </submittedName>
</protein>
<evidence type="ECO:0000313" key="3">
    <source>
        <dbReference type="EMBL" id="THG08745.1"/>
    </source>
</evidence>
<proteinExistence type="inferred from homology"/>
<dbReference type="PANTHER" id="PTHR48048:SF45">
    <property type="entry name" value="GLYCOSYLTRANSFERASE"/>
    <property type="match status" value="1"/>
</dbReference>
<evidence type="ECO:0000313" key="4">
    <source>
        <dbReference type="Proteomes" id="UP000306102"/>
    </source>
</evidence>
<dbReference type="Gene3D" id="3.40.50.2000">
    <property type="entry name" value="Glycogen Phosphorylase B"/>
    <property type="match status" value="1"/>
</dbReference>